<dbReference type="Proteomes" id="UP000256964">
    <property type="component" value="Unassembled WGS sequence"/>
</dbReference>
<keyword evidence="3" id="KW-1185">Reference proteome</keyword>
<dbReference type="EMBL" id="KZ857395">
    <property type="protein sequence ID" value="RDX51360.1"/>
    <property type="molecule type" value="Genomic_DNA"/>
</dbReference>
<evidence type="ECO:0008006" key="4">
    <source>
        <dbReference type="Google" id="ProtNLM"/>
    </source>
</evidence>
<dbReference type="OrthoDB" id="2757830at2759"/>
<gene>
    <name evidence="2" type="ORF">OH76DRAFT_327194</name>
</gene>
<evidence type="ECO:0000313" key="2">
    <source>
        <dbReference type="EMBL" id="RDX51360.1"/>
    </source>
</evidence>
<name>A0A371DFP1_9APHY</name>
<dbReference type="SUPFAM" id="SSF52047">
    <property type="entry name" value="RNI-like"/>
    <property type="match status" value="1"/>
</dbReference>
<evidence type="ECO:0000313" key="3">
    <source>
        <dbReference type="Proteomes" id="UP000256964"/>
    </source>
</evidence>
<accession>A0A371DFP1</accession>
<sequence length="463" mass="52186">MASPCLNYDVLLDIIARSDSHQTGLAIMSTCRLLRQEGARVLLRKTIWLDTEERLVSFLSFLLKEPKTRPQHVRKLVLSTYDLLSEVAEVFGVVFQLMISLDTLDMSDPETMIDSHPDLVFRMGLVRSLTSLKLSSAGLGVCQLLMLLRAPLKILSVCWLTPGYDCFWEYLDDEKWPRFHPTILLENFAETLEELTCDWWYVGREYEAPRKTYTKMRRLAINECSDSFILAPFIQAFPNLTHVSLRTYRHELGESVFDDFRDNHKLNITHQHTPPSAGGGVWQHIQEFSGHFVEFYILGLACHVRRLVLEDSYTGDTLALLAAALSQTCPEYFEFSTCSNDGYDGIGVLSAGLREASAAARSRLTMLVVNFRFKCPKPAMETLASAIWGIPLQLLKLVWGDRHDVAVEEFDFAAFAETLFCGMSSLQEVVVSRGRGLEPPDVTSFDRNGLSGSGTGTRPISGF</sequence>
<dbReference type="AlphaFoldDB" id="A0A371DFP1"/>
<reference evidence="2 3" key="1">
    <citation type="journal article" date="2018" name="Biotechnol. Biofuels">
        <title>Integrative visual omics of the white-rot fungus Polyporus brumalis exposes the biotechnological potential of its oxidative enzymes for delignifying raw plant biomass.</title>
        <authorList>
            <person name="Miyauchi S."/>
            <person name="Rancon A."/>
            <person name="Drula E."/>
            <person name="Hage H."/>
            <person name="Chaduli D."/>
            <person name="Favel A."/>
            <person name="Grisel S."/>
            <person name="Henrissat B."/>
            <person name="Herpoel-Gimbert I."/>
            <person name="Ruiz-Duenas F.J."/>
            <person name="Chevret D."/>
            <person name="Hainaut M."/>
            <person name="Lin J."/>
            <person name="Wang M."/>
            <person name="Pangilinan J."/>
            <person name="Lipzen A."/>
            <person name="Lesage-Meessen L."/>
            <person name="Navarro D."/>
            <person name="Riley R."/>
            <person name="Grigoriev I.V."/>
            <person name="Zhou S."/>
            <person name="Raouche S."/>
            <person name="Rosso M.N."/>
        </authorList>
    </citation>
    <scope>NUCLEOTIDE SEQUENCE [LARGE SCALE GENOMIC DNA]</scope>
    <source>
        <strain evidence="2 3">BRFM 1820</strain>
    </source>
</reference>
<organism evidence="2 3">
    <name type="scientific">Lentinus brumalis</name>
    <dbReference type="NCBI Taxonomy" id="2498619"/>
    <lineage>
        <taxon>Eukaryota</taxon>
        <taxon>Fungi</taxon>
        <taxon>Dikarya</taxon>
        <taxon>Basidiomycota</taxon>
        <taxon>Agaricomycotina</taxon>
        <taxon>Agaricomycetes</taxon>
        <taxon>Polyporales</taxon>
        <taxon>Polyporaceae</taxon>
        <taxon>Lentinus</taxon>
    </lineage>
</organism>
<evidence type="ECO:0000256" key="1">
    <source>
        <dbReference type="SAM" id="MobiDB-lite"/>
    </source>
</evidence>
<proteinExistence type="predicted"/>
<protein>
    <recommendedName>
        <fullName evidence="4">F-box domain-containing protein</fullName>
    </recommendedName>
</protein>
<feature type="region of interest" description="Disordered" evidence="1">
    <location>
        <begin position="442"/>
        <end position="463"/>
    </location>
</feature>